<keyword evidence="9" id="KW-1185">Reference proteome</keyword>
<feature type="transmembrane region" description="Helical" evidence="7">
    <location>
        <begin position="147"/>
        <end position="171"/>
    </location>
</feature>
<evidence type="ECO:0000256" key="5">
    <source>
        <dbReference type="ARBA" id="ARBA00023136"/>
    </source>
</evidence>
<evidence type="ECO:0000256" key="1">
    <source>
        <dbReference type="ARBA" id="ARBA00004651"/>
    </source>
</evidence>
<feature type="transmembrane region" description="Helical" evidence="7">
    <location>
        <begin position="267"/>
        <end position="285"/>
    </location>
</feature>
<dbReference type="Proteomes" id="UP000281726">
    <property type="component" value="Unassembled WGS sequence"/>
</dbReference>
<feature type="region of interest" description="Disordered" evidence="6">
    <location>
        <begin position="1"/>
        <end position="46"/>
    </location>
</feature>
<evidence type="ECO:0000313" key="8">
    <source>
        <dbReference type="EMBL" id="RKN39904.1"/>
    </source>
</evidence>
<gene>
    <name evidence="8" type="ORF">D7223_27545</name>
</gene>
<feature type="compositionally biased region" description="Gly residues" evidence="6">
    <location>
        <begin position="1"/>
        <end position="11"/>
    </location>
</feature>
<evidence type="ECO:0000256" key="7">
    <source>
        <dbReference type="SAM" id="Phobius"/>
    </source>
</evidence>
<dbReference type="InterPro" id="IPR011701">
    <property type="entry name" value="MFS"/>
</dbReference>
<feature type="transmembrane region" description="Helical" evidence="7">
    <location>
        <begin position="121"/>
        <end position="141"/>
    </location>
</feature>
<name>A0A3A9YWA6_9ACTN</name>
<dbReference type="OrthoDB" id="3460055at2"/>
<keyword evidence="5 7" id="KW-0472">Membrane</keyword>
<evidence type="ECO:0000313" key="9">
    <source>
        <dbReference type="Proteomes" id="UP000281726"/>
    </source>
</evidence>
<evidence type="ECO:0000256" key="6">
    <source>
        <dbReference type="SAM" id="MobiDB-lite"/>
    </source>
</evidence>
<proteinExistence type="predicted"/>
<feature type="transmembrane region" description="Helical" evidence="7">
    <location>
        <begin position="414"/>
        <end position="433"/>
    </location>
</feature>
<evidence type="ECO:0000256" key="4">
    <source>
        <dbReference type="ARBA" id="ARBA00022989"/>
    </source>
</evidence>
<dbReference type="Pfam" id="PF07690">
    <property type="entry name" value="MFS_1"/>
    <property type="match status" value="1"/>
</dbReference>
<organism evidence="8 9">
    <name type="scientific">Micromonospora endolithica</name>
    <dbReference type="NCBI Taxonomy" id="230091"/>
    <lineage>
        <taxon>Bacteria</taxon>
        <taxon>Bacillati</taxon>
        <taxon>Actinomycetota</taxon>
        <taxon>Actinomycetes</taxon>
        <taxon>Micromonosporales</taxon>
        <taxon>Micromonosporaceae</taxon>
        <taxon>Micromonospora</taxon>
    </lineage>
</organism>
<dbReference type="SUPFAM" id="SSF103473">
    <property type="entry name" value="MFS general substrate transporter"/>
    <property type="match status" value="1"/>
</dbReference>
<feature type="transmembrane region" description="Helical" evidence="7">
    <location>
        <begin position="350"/>
        <end position="374"/>
    </location>
</feature>
<dbReference type="RefSeq" id="WP_120731643.1">
    <property type="nucleotide sequence ID" value="NZ_RBAK01000015.1"/>
</dbReference>
<accession>A0A3A9YWA6</accession>
<comment type="subcellular location">
    <subcellularLocation>
        <location evidence="1">Cell membrane</location>
        <topology evidence="1">Multi-pass membrane protein</topology>
    </subcellularLocation>
</comment>
<evidence type="ECO:0000256" key="3">
    <source>
        <dbReference type="ARBA" id="ARBA00022692"/>
    </source>
</evidence>
<dbReference type="AlphaFoldDB" id="A0A3A9YWA6"/>
<feature type="transmembrane region" description="Helical" evidence="7">
    <location>
        <begin position="192"/>
        <end position="209"/>
    </location>
</feature>
<protein>
    <submittedName>
        <fullName evidence="8">MFS transporter</fullName>
    </submittedName>
</protein>
<evidence type="ECO:0000256" key="2">
    <source>
        <dbReference type="ARBA" id="ARBA00022475"/>
    </source>
</evidence>
<dbReference type="EMBL" id="RBAK01000015">
    <property type="protein sequence ID" value="RKN39904.1"/>
    <property type="molecule type" value="Genomic_DNA"/>
</dbReference>
<feature type="transmembrane region" description="Helical" evidence="7">
    <location>
        <begin position="95"/>
        <end position="114"/>
    </location>
</feature>
<reference evidence="8 9" key="1">
    <citation type="journal article" date="2004" name="Syst. Appl. Microbiol.">
        <title>Cryptoendolithic actinomycetes from antarctic sandstone rock samples: Micromonospora endolithica sp. nov. and two isolates related to Micromonospora coerulea Jensen 1932.</title>
        <authorList>
            <person name="Hirsch P."/>
            <person name="Mevs U."/>
            <person name="Kroppenstedt R.M."/>
            <person name="Schumann P."/>
            <person name="Stackebrandt E."/>
        </authorList>
    </citation>
    <scope>NUCLEOTIDE SEQUENCE [LARGE SCALE GENOMIC DNA]</scope>
    <source>
        <strain evidence="8 9">JCM 12677</strain>
    </source>
</reference>
<feature type="transmembrane region" description="Helical" evidence="7">
    <location>
        <begin position="297"/>
        <end position="317"/>
    </location>
</feature>
<sequence>MDGATGAGGSRAGRVSQKAAADRVGNRSEPPPYDRAGAGADHPPRREPMRIVLRRPDFRLLFGGLVASMTAESILLLALAIWVKELTGSDGLAGATLFAIVAPMTLAPLVGWFVDRCPRRPFFVAANVVTAVLLTPLFAVSERADVWIIYVVAALYGLSYITLSAALSGLIRQVVPVDLLAEANGALQTVRQGLRLAGPLAGAALYAAVGGGMLAAVGMAGFLSAALVVGVLRVAEAPPPGRGSRWPAELGAGVRHLSREPALRRALIGYGLSSLVMGFSESLIFAYVDQGLRRDAAFVGVLVAVQGVGGLVGGLLSARLVRRVGEVGTLAAGVACFGPAAFALTYPHLWLGFTGVLLAGVSLPLTMVGLHTLIQRRTPPGLIGRVAAASEAVVRGPQAVSIGAGALLVGVLDYRLLFVAVGLATLLAGGYLWRGRQLPPPPAPPTPRIPLPRRPAPARVDHEVVVATRRRRGR</sequence>
<keyword evidence="3 7" id="KW-0812">Transmembrane</keyword>
<keyword evidence="2" id="KW-1003">Cell membrane</keyword>
<dbReference type="GO" id="GO:0022857">
    <property type="term" value="F:transmembrane transporter activity"/>
    <property type="evidence" value="ECO:0007669"/>
    <property type="project" value="InterPro"/>
</dbReference>
<dbReference type="Gene3D" id="1.20.1250.20">
    <property type="entry name" value="MFS general substrate transporter like domains"/>
    <property type="match status" value="1"/>
</dbReference>
<dbReference type="PANTHER" id="PTHR23513:SF6">
    <property type="entry name" value="MAJOR FACILITATOR SUPERFAMILY ASSOCIATED DOMAIN-CONTAINING PROTEIN"/>
    <property type="match status" value="1"/>
</dbReference>
<dbReference type="CDD" id="cd06173">
    <property type="entry name" value="MFS_MefA_like"/>
    <property type="match status" value="1"/>
</dbReference>
<dbReference type="InterPro" id="IPR036259">
    <property type="entry name" value="MFS_trans_sf"/>
</dbReference>
<dbReference type="GO" id="GO:0005886">
    <property type="term" value="C:plasma membrane"/>
    <property type="evidence" value="ECO:0007669"/>
    <property type="project" value="UniProtKB-SubCell"/>
</dbReference>
<feature type="transmembrane region" description="Helical" evidence="7">
    <location>
        <begin position="215"/>
        <end position="235"/>
    </location>
</feature>
<comment type="caution">
    <text evidence="8">The sequence shown here is derived from an EMBL/GenBank/DDBJ whole genome shotgun (WGS) entry which is preliminary data.</text>
</comment>
<feature type="transmembrane region" description="Helical" evidence="7">
    <location>
        <begin position="386"/>
        <end position="408"/>
    </location>
</feature>
<feature type="transmembrane region" description="Helical" evidence="7">
    <location>
        <begin position="324"/>
        <end position="344"/>
    </location>
</feature>
<keyword evidence="4 7" id="KW-1133">Transmembrane helix</keyword>
<feature type="transmembrane region" description="Helical" evidence="7">
    <location>
        <begin position="60"/>
        <end position="83"/>
    </location>
</feature>
<dbReference type="PANTHER" id="PTHR23513">
    <property type="entry name" value="INTEGRAL MEMBRANE EFFLUX PROTEIN-RELATED"/>
    <property type="match status" value="1"/>
</dbReference>